<keyword evidence="2" id="KW-1185">Reference proteome</keyword>
<accession>A0ABV0C888</accession>
<proteinExistence type="predicted"/>
<comment type="caution">
    <text evidence="1">The sequence shown here is derived from an EMBL/GenBank/DDBJ whole genome shotgun (WGS) entry which is preliminary data.</text>
</comment>
<gene>
    <name evidence="1" type="ORF">ABE587_12235</name>
</gene>
<organism evidence="1 2">
    <name type="scientific">Stenotrophomonas hibiscicola</name>
    <dbReference type="NCBI Taxonomy" id="86189"/>
    <lineage>
        <taxon>Bacteria</taxon>
        <taxon>Pseudomonadati</taxon>
        <taxon>Pseudomonadota</taxon>
        <taxon>Gammaproteobacteria</taxon>
        <taxon>Lysobacterales</taxon>
        <taxon>Lysobacteraceae</taxon>
        <taxon>Stenotrophomonas</taxon>
        <taxon>Stenotrophomonas maltophilia group</taxon>
    </lineage>
</organism>
<reference evidence="1 2" key="1">
    <citation type="submission" date="2024-04" db="EMBL/GenBank/DDBJ databases">
        <title>WGS of bacteria from Torrens River.</title>
        <authorList>
            <person name="Wyrsch E.R."/>
            <person name="Drigo B."/>
        </authorList>
    </citation>
    <scope>NUCLEOTIDE SEQUENCE [LARGE SCALE GENOMIC DNA]</scope>
    <source>
        <strain evidence="1 2">TWI153</strain>
    </source>
</reference>
<dbReference type="EMBL" id="JBDJOF010000022">
    <property type="protein sequence ID" value="MEN5390583.1"/>
    <property type="molecule type" value="Genomic_DNA"/>
</dbReference>
<protein>
    <submittedName>
        <fullName evidence="1">Uncharacterized protein</fullName>
    </submittedName>
</protein>
<dbReference type="Proteomes" id="UP001400166">
    <property type="component" value="Unassembled WGS sequence"/>
</dbReference>
<evidence type="ECO:0000313" key="1">
    <source>
        <dbReference type="EMBL" id="MEN5390583.1"/>
    </source>
</evidence>
<sequence>MSYEATYRYVRRCEARRQFEDFFENQRIDPNSVRSKPEKLMQLDPDVRARYLERVAMLEERREECAGWEREATREQASQQIYLSALENALAGDRMAAACFVVAPWAVPDESSPAFQRLSEIYSANAPVLVESGVELGSWPMVRAAASALNSEAGMTSRLSLGAQKAYEISRLMQLGSEDAAMSQTFGYDAARYGAQISDPAILKRLDEDAGRKFQSQFHGTYSESTSFTKLCD</sequence>
<evidence type="ECO:0000313" key="2">
    <source>
        <dbReference type="Proteomes" id="UP001400166"/>
    </source>
</evidence>
<name>A0ABV0C888_9GAMM</name>
<dbReference type="RefSeq" id="WP_188238839.1">
    <property type="nucleotide sequence ID" value="NZ_JBDJNV010000024.1"/>
</dbReference>